<organism evidence="12">
    <name type="scientific">freshwater metagenome</name>
    <dbReference type="NCBI Taxonomy" id="449393"/>
    <lineage>
        <taxon>unclassified sequences</taxon>
        <taxon>metagenomes</taxon>
        <taxon>ecological metagenomes</taxon>
    </lineage>
</organism>
<dbReference type="Pfam" id="PF12627">
    <property type="entry name" value="PolyA_pol_RNAbd"/>
    <property type="match status" value="1"/>
</dbReference>
<accession>A0A6J5YT73</accession>
<dbReference type="Gene3D" id="1.10.3090.10">
    <property type="entry name" value="cca-adding enzyme, domain 2"/>
    <property type="match status" value="1"/>
</dbReference>
<sequence length="479" mass="51371">MKSPEDPLAIAREALAGRPVWLVGGVIRDRMLRSGGQSDTVDLDLIVDGDAEEAARALRKAARDAAIFTLSDQFGAWRVVSGDRSWQIDCTPLQGATLEDDLRARDLTINAIAEPLAGGELIDPTGGIEDFRLSSLRMVSIEAFEADPLRVVRLARFAVQLGFEIDAATLESAQAHCAGLGAVAGERIFAELNLIICSPQAVRGFELLDEVGASAVVLPELVALKGVEQTAYHHLDAYEHTLEVLERAIEIESDPTALFGDHEGTAVAAILAEPLADSLSRAAALRWGALLHDIAKPQTRAEFDDGRIGFPGHAVEGAAVAGAILQRLKASERLRAHVSKLTLEHLRLGFLVHEQPLTAEAFYLYMTSCQPVEVDVTLLSLADRLATRGRKAEQAISAHQEVALVVLTEALRWREQGPPEPLLRGDRLAAELGIEHGPLLGELLAAIAQAQYCGTVESEDDAFGLARGIINDDGGDSAD</sequence>
<evidence type="ECO:0000256" key="10">
    <source>
        <dbReference type="ARBA" id="ARBA00022884"/>
    </source>
</evidence>
<dbReference type="CDD" id="cd00077">
    <property type="entry name" value="HDc"/>
    <property type="match status" value="1"/>
</dbReference>
<dbReference type="PANTHER" id="PTHR47545">
    <property type="entry name" value="MULTIFUNCTIONAL CCA PROTEIN"/>
    <property type="match status" value="1"/>
</dbReference>
<dbReference type="SMART" id="SM00471">
    <property type="entry name" value="HDc"/>
    <property type="match status" value="1"/>
</dbReference>
<evidence type="ECO:0000256" key="2">
    <source>
        <dbReference type="ARBA" id="ARBA00007265"/>
    </source>
</evidence>
<dbReference type="InterPro" id="IPR002646">
    <property type="entry name" value="PolA_pol_head_dom"/>
</dbReference>
<keyword evidence="3" id="KW-0820">tRNA-binding</keyword>
<dbReference type="GO" id="GO:0000166">
    <property type="term" value="F:nucleotide binding"/>
    <property type="evidence" value="ECO:0007669"/>
    <property type="project" value="UniProtKB-KW"/>
</dbReference>
<dbReference type="InterPro" id="IPR003607">
    <property type="entry name" value="HD/PDEase_dom"/>
</dbReference>
<reference evidence="12" key="1">
    <citation type="submission" date="2020-05" db="EMBL/GenBank/DDBJ databases">
        <authorList>
            <person name="Chiriac C."/>
            <person name="Salcher M."/>
            <person name="Ghai R."/>
            <person name="Kavagutti S V."/>
        </authorList>
    </citation>
    <scope>NUCLEOTIDE SEQUENCE</scope>
</reference>
<keyword evidence="10" id="KW-0694">RNA-binding</keyword>
<dbReference type="EMBL" id="CAESAO010000001">
    <property type="protein sequence ID" value="CAB4333501.1"/>
    <property type="molecule type" value="Genomic_DNA"/>
</dbReference>
<evidence type="ECO:0000256" key="4">
    <source>
        <dbReference type="ARBA" id="ARBA00022679"/>
    </source>
</evidence>
<evidence type="ECO:0000256" key="8">
    <source>
        <dbReference type="ARBA" id="ARBA00022741"/>
    </source>
</evidence>
<evidence type="ECO:0000256" key="6">
    <source>
        <dbReference type="ARBA" id="ARBA00022695"/>
    </source>
</evidence>
<dbReference type="SUPFAM" id="SSF81301">
    <property type="entry name" value="Nucleotidyltransferase"/>
    <property type="match status" value="1"/>
</dbReference>
<evidence type="ECO:0000259" key="11">
    <source>
        <dbReference type="SMART" id="SM00471"/>
    </source>
</evidence>
<name>A0A6J5YT73_9ZZZZ</name>
<dbReference type="GO" id="GO:0008033">
    <property type="term" value="P:tRNA processing"/>
    <property type="evidence" value="ECO:0007669"/>
    <property type="project" value="UniProtKB-KW"/>
</dbReference>
<dbReference type="SUPFAM" id="SSF81891">
    <property type="entry name" value="Poly A polymerase C-terminal region-like"/>
    <property type="match status" value="1"/>
</dbReference>
<keyword evidence="9" id="KW-0460">Magnesium</keyword>
<protein>
    <submittedName>
        <fullName evidence="12">Unannotated protein</fullName>
    </submittedName>
</protein>
<proteinExistence type="inferred from homology"/>
<dbReference type="Gene3D" id="3.30.460.10">
    <property type="entry name" value="Beta Polymerase, domain 2"/>
    <property type="match status" value="1"/>
</dbReference>
<evidence type="ECO:0000256" key="5">
    <source>
        <dbReference type="ARBA" id="ARBA00022694"/>
    </source>
</evidence>
<feature type="domain" description="HD/PDEase" evidence="11">
    <location>
        <begin position="233"/>
        <end position="397"/>
    </location>
</feature>
<comment type="similarity">
    <text evidence="2">Belongs to the tRNA nucleotidyltransferase/poly(A) polymerase family.</text>
</comment>
<evidence type="ECO:0000256" key="7">
    <source>
        <dbReference type="ARBA" id="ARBA00022723"/>
    </source>
</evidence>
<dbReference type="GO" id="GO:0000049">
    <property type="term" value="F:tRNA binding"/>
    <property type="evidence" value="ECO:0007669"/>
    <property type="project" value="UniProtKB-KW"/>
</dbReference>
<evidence type="ECO:0000256" key="3">
    <source>
        <dbReference type="ARBA" id="ARBA00022555"/>
    </source>
</evidence>
<gene>
    <name evidence="12" type="ORF">UFOPK3522_00007</name>
</gene>
<comment type="cofactor">
    <cofactor evidence="1">
        <name>Mg(2+)</name>
        <dbReference type="ChEBI" id="CHEBI:18420"/>
    </cofactor>
</comment>
<keyword evidence="4" id="KW-0808">Transferase</keyword>
<evidence type="ECO:0000256" key="9">
    <source>
        <dbReference type="ARBA" id="ARBA00022842"/>
    </source>
</evidence>
<dbReference type="InterPro" id="IPR006674">
    <property type="entry name" value="HD_domain"/>
</dbReference>
<evidence type="ECO:0000313" key="12">
    <source>
        <dbReference type="EMBL" id="CAB4333501.1"/>
    </source>
</evidence>
<dbReference type="GO" id="GO:0046872">
    <property type="term" value="F:metal ion binding"/>
    <property type="evidence" value="ECO:0007669"/>
    <property type="project" value="UniProtKB-KW"/>
</dbReference>
<keyword evidence="8" id="KW-0547">Nucleotide-binding</keyword>
<dbReference type="InterPro" id="IPR043519">
    <property type="entry name" value="NT_sf"/>
</dbReference>
<evidence type="ECO:0000256" key="1">
    <source>
        <dbReference type="ARBA" id="ARBA00001946"/>
    </source>
</evidence>
<dbReference type="GO" id="GO:0016779">
    <property type="term" value="F:nucleotidyltransferase activity"/>
    <property type="evidence" value="ECO:0007669"/>
    <property type="project" value="UniProtKB-KW"/>
</dbReference>
<dbReference type="InterPro" id="IPR006675">
    <property type="entry name" value="HDIG_dom"/>
</dbReference>
<dbReference type="Pfam" id="PF01966">
    <property type="entry name" value="HD"/>
    <property type="match status" value="1"/>
</dbReference>
<dbReference type="AlphaFoldDB" id="A0A6J5YT73"/>
<keyword evidence="5" id="KW-0819">tRNA processing</keyword>
<dbReference type="NCBIfam" id="TIGR00277">
    <property type="entry name" value="HDIG"/>
    <property type="match status" value="1"/>
</dbReference>
<dbReference type="Pfam" id="PF01743">
    <property type="entry name" value="PolyA_pol"/>
    <property type="match status" value="1"/>
</dbReference>
<keyword evidence="6" id="KW-0548">Nucleotidyltransferase</keyword>
<dbReference type="InterPro" id="IPR050124">
    <property type="entry name" value="tRNA_CCA-adding_enzyme"/>
</dbReference>
<dbReference type="InterPro" id="IPR032828">
    <property type="entry name" value="PolyA_RNA-bd"/>
</dbReference>
<keyword evidence="7" id="KW-0479">Metal-binding</keyword>
<dbReference type="PANTHER" id="PTHR47545:SF2">
    <property type="entry name" value="CC-ADDING TRNA NUCLEOTIDYLTRANSFERASE"/>
    <property type="match status" value="1"/>
</dbReference>